<gene>
    <name evidence="1" type="ORF">FH5T_18585</name>
    <name evidence="2" type="ORF">SAMN05444285_12621</name>
</gene>
<dbReference type="KEGG" id="dori:FH5T_18585"/>
<accession>X5DNQ6</accession>
<dbReference type="AlphaFoldDB" id="X5DNQ6"/>
<protein>
    <submittedName>
        <fullName evidence="2">Transposase</fullName>
    </submittedName>
</protein>
<reference evidence="1 3" key="1">
    <citation type="submission" date="2014-03" db="EMBL/GenBank/DDBJ databases">
        <title>Complete genome sequence of a deeply braunched marine Bacteroidia bacterium Draconibacterium orientale type strain FH5T.</title>
        <authorList>
            <person name="Li X."/>
            <person name="Wang X."/>
            <person name="Xie Z."/>
            <person name="Du Z."/>
            <person name="Chen G."/>
        </authorList>
    </citation>
    <scope>NUCLEOTIDE SEQUENCE [LARGE SCALE GENOMIC DNA]</scope>
    <source>
        <strain evidence="1 3">FH5</strain>
    </source>
</reference>
<name>X5DNQ6_9BACT</name>
<evidence type="ECO:0000313" key="3">
    <source>
        <dbReference type="Proteomes" id="UP000023772"/>
    </source>
</evidence>
<dbReference type="EMBL" id="FOHT01000026">
    <property type="protein sequence ID" value="SET86333.1"/>
    <property type="molecule type" value="Genomic_DNA"/>
</dbReference>
<sequence>MYAKSEWTMYDKELIEEAVLLSYIRNDVDSVAADIGIDSALLHSWRQKYGATDIIRIFEKSNLGADDLKSQNKILRALLKNAEFEHEELLKIMDHNF</sequence>
<reference evidence="2 4" key="2">
    <citation type="submission" date="2016-10" db="EMBL/GenBank/DDBJ databases">
        <authorList>
            <person name="de Groot N.N."/>
        </authorList>
    </citation>
    <scope>NUCLEOTIDE SEQUENCE [LARGE SCALE GENOMIC DNA]</scope>
    <source>
        <strain evidence="2 4">DSM 25947</strain>
    </source>
</reference>
<dbReference type="HOGENOM" id="CLU_2342283_0_0_10"/>
<dbReference type="InterPro" id="IPR009057">
    <property type="entry name" value="Homeodomain-like_sf"/>
</dbReference>
<dbReference type="Proteomes" id="UP000023772">
    <property type="component" value="Chromosome"/>
</dbReference>
<dbReference type="SUPFAM" id="SSF46689">
    <property type="entry name" value="Homeodomain-like"/>
    <property type="match status" value="1"/>
</dbReference>
<evidence type="ECO:0000313" key="2">
    <source>
        <dbReference type="EMBL" id="SET86333.1"/>
    </source>
</evidence>
<evidence type="ECO:0000313" key="4">
    <source>
        <dbReference type="Proteomes" id="UP000181981"/>
    </source>
</evidence>
<organism evidence="2 4">
    <name type="scientific">Draconibacterium orientale</name>
    <dbReference type="NCBI Taxonomy" id="1168034"/>
    <lineage>
        <taxon>Bacteria</taxon>
        <taxon>Pseudomonadati</taxon>
        <taxon>Bacteroidota</taxon>
        <taxon>Bacteroidia</taxon>
        <taxon>Marinilabiliales</taxon>
        <taxon>Prolixibacteraceae</taxon>
        <taxon>Draconibacterium</taxon>
    </lineage>
</organism>
<proteinExistence type="predicted"/>
<evidence type="ECO:0000313" key="1">
    <source>
        <dbReference type="EMBL" id="AHW62267.1"/>
    </source>
</evidence>
<keyword evidence="3" id="KW-1185">Reference proteome</keyword>
<dbReference type="Proteomes" id="UP000181981">
    <property type="component" value="Unassembled WGS sequence"/>
</dbReference>
<dbReference type="EMBL" id="CP007451">
    <property type="protein sequence ID" value="AHW62267.1"/>
    <property type="molecule type" value="Genomic_DNA"/>
</dbReference>